<organism evidence="1 2">
    <name type="scientific">Pleurodeles waltl</name>
    <name type="common">Iberian ribbed newt</name>
    <dbReference type="NCBI Taxonomy" id="8319"/>
    <lineage>
        <taxon>Eukaryota</taxon>
        <taxon>Metazoa</taxon>
        <taxon>Chordata</taxon>
        <taxon>Craniata</taxon>
        <taxon>Vertebrata</taxon>
        <taxon>Euteleostomi</taxon>
        <taxon>Amphibia</taxon>
        <taxon>Batrachia</taxon>
        <taxon>Caudata</taxon>
        <taxon>Salamandroidea</taxon>
        <taxon>Salamandridae</taxon>
        <taxon>Pleurodelinae</taxon>
        <taxon>Pleurodeles</taxon>
    </lineage>
</organism>
<keyword evidence="2" id="KW-1185">Reference proteome</keyword>
<reference evidence="1" key="1">
    <citation type="journal article" date="2022" name="bioRxiv">
        <title>Sequencing and chromosome-scale assembly of the giantPleurodeles waltlgenome.</title>
        <authorList>
            <person name="Brown T."/>
            <person name="Elewa A."/>
            <person name="Iarovenko S."/>
            <person name="Subramanian E."/>
            <person name="Araus A.J."/>
            <person name="Petzold A."/>
            <person name="Susuki M."/>
            <person name="Suzuki K.-i.T."/>
            <person name="Hayashi T."/>
            <person name="Toyoda A."/>
            <person name="Oliveira C."/>
            <person name="Osipova E."/>
            <person name="Leigh N.D."/>
            <person name="Simon A."/>
            <person name="Yun M.H."/>
        </authorList>
    </citation>
    <scope>NUCLEOTIDE SEQUENCE</scope>
    <source>
        <strain evidence="1">20211129_DDA</strain>
        <tissue evidence="1">Liver</tissue>
    </source>
</reference>
<accession>A0AAV7SJK3</accession>
<protein>
    <submittedName>
        <fullName evidence="1">Uncharacterized protein</fullName>
    </submittedName>
</protein>
<sequence length="133" mass="13740">MGCGRRGLGLLRRRRARSVTERPCKAWGGPARPGETVFEHWASRGPTGVVGLGTLELLQNRGKEKLGGTARLAVVLVLAGGGAVWRGPPTLGTCGSGLGWRVPGIGDGVVGLPGSVCGGLRRQSGEKCSDELE</sequence>
<evidence type="ECO:0000313" key="2">
    <source>
        <dbReference type="Proteomes" id="UP001066276"/>
    </source>
</evidence>
<evidence type="ECO:0000313" key="1">
    <source>
        <dbReference type="EMBL" id="KAJ1164220.1"/>
    </source>
</evidence>
<proteinExistence type="predicted"/>
<gene>
    <name evidence="1" type="ORF">NDU88_004665</name>
</gene>
<name>A0AAV7SJK3_PLEWA</name>
<dbReference type="Proteomes" id="UP001066276">
    <property type="component" value="Chromosome 4_2"/>
</dbReference>
<dbReference type="AlphaFoldDB" id="A0AAV7SJK3"/>
<dbReference type="EMBL" id="JANPWB010000008">
    <property type="protein sequence ID" value="KAJ1164220.1"/>
    <property type="molecule type" value="Genomic_DNA"/>
</dbReference>
<comment type="caution">
    <text evidence="1">The sequence shown here is derived from an EMBL/GenBank/DDBJ whole genome shotgun (WGS) entry which is preliminary data.</text>
</comment>